<feature type="transmembrane region" description="Helical" evidence="1">
    <location>
        <begin position="150"/>
        <end position="178"/>
    </location>
</feature>
<dbReference type="Pfam" id="PF06182">
    <property type="entry name" value="ABC2_membrane_6"/>
    <property type="match status" value="1"/>
</dbReference>
<keyword evidence="1" id="KW-0472">Membrane</keyword>
<evidence type="ECO:0000313" key="2">
    <source>
        <dbReference type="EMBL" id="KRK83387.1"/>
    </source>
</evidence>
<gene>
    <name evidence="2" type="ORF">FC78_GL002199</name>
</gene>
<feature type="transmembrane region" description="Helical" evidence="1">
    <location>
        <begin position="56"/>
        <end position="75"/>
    </location>
</feature>
<reference evidence="2 3" key="1">
    <citation type="journal article" date="2015" name="Genome Announc.">
        <title>Expanding the biotechnology potential of lactobacilli through comparative genomics of 213 strains and associated genera.</title>
        <authorList>
            <person name="Sun Z."/>
            <person name="Harris H.M."/>
            <person name="McCann A."/>
            <person name="Guo C."/>
            <person name="Argimon S."/>
            <person name="Zhang W."/>
            <person name="Yang X."/>
            <person name="Jeffery I.B."/>
            <person name="Cooney J.C."/>
            <person name="Kagawa T.F."/>
            <person name="Liu W."/>
            <person name="Song Y."/>
            <person name="Salvetti E."/>
            <person name="Wrobel A."/>
            <person name="Rasinkangas P."/>
            <person name="Parkhill J."/>
            <person name="Rea M.C."/>
            <person name="O'Sullivan O."/>
            <person name="Ritari J."/>
            <person name="Douillard F.P."/>
            <person name="Paul Ross R."/>
            <person name="Yang R."/>
            <person name="Briner A.E."/>
            <person name="Felis G.E."/>
            <person name="de Vos W.M."/>
            <person name="Barrangou R."/>
            <person name="Klaenhammer T.R."/>
            <person name="Caufield P.W."/>
            <person name="Cui Y."/>
            <person name="Zhang H."/>
            <person name="O'Toole P.W."/>
        </authorList>
    </citation>
    <scope>NUCLEOTIDE SEQUENCE [LARGE SCALE GENOMIC DNA]</scope>
    <source>
        <strain evidence="2 3">DSM 19674</strain>
    </source>
</reference>
<sequence>MTNFLRKYRPFVSAGIEEAIVYRANFILFALGNTLGAFVTYFLWKAVFQSSTNSSLNGFTFPEMVLYIFLSFFTGILTSSDGSSSVGDEVKDGSIAMRILKPISFTANYFYEEIGSKLIDVGVLAVPLFGGILIYQIVGEGTPVLNLVNLLLYFFSATIAYLINFYFNICFSFTVFFFRNLWGSNVLKNALVIFMSGSLVPLAFFPPVLQNVLKLLPFSSLLYTPVMLYLGKYSAQQTVSVLLLQIFWLIFFIFLAKIVWHFAIKHLSIQGG</sequence>
<dbReference type="RefSeq" id="WP_056952908.1">
    <property type="nucleotide sequence ID" value="NZ_AZDY01000037.1"/>
</dbReference>
<feature type="transmembrane region" description="Helical" evidence="1">
    <location>
        <begin position="243"/>
        <end position="263"/>
    </location>
</feature>
<evidence type="ECO:0000256" key="1">
    <source>
        <dbReference type="SAM" id="Phobius"/>
    </source>
</evidence>
<dbReference type="STRING" id="1423788.FC78_GL002199"/>
<dbReference type="PANTHER" id="PTHR36832">
    <property type="entry name" value="SLR1174 PROTEIN-RELATED"/>
    <property type="match status" value="1"/>
</dbReference>
<comment type="caution">
    <text evidence="2">The sequence shown here is derived from an EMBL/GenBank/DDBJ whole genome shotgun (WGS) entry which is preliminary data.</text>
</comment>
<dbReference type="EMBL" id="AZDY01000037">
    <property type="protein sequence ID" value="KRK83387.1"/>
    <property type="molecule type" value="Genomic_DNA"/>
</dbReference>
<dbReference type="PATRIC" id="fig|1423788.3.peg.2268"/>
<keyword evidence="3" id="KW-1185">Reference proteome</keyword>
<organism evidence="2 3">
    <name type="scientific">Companilactobacillus bobalius DSM 19674</name>
    <dbReference type="NCBI Taxonomy" id="1423788"/>
    <lineage>
        <taxon>Bacteria</taxon>
        <taxon>Bacillati</taxon>
        <taxon>Bacillota</taxon>
        <taxon>Bacilli</taxon>
        <taxon>Lactobacillales</taxon>
        <taxon>Lactobacillaceae</taxon>
        <taxon>Companilactobacillus</taxon>
        <taxon>Companilactobacillus bobalius</taxon>
    </lineage>
</organism>
<evidence type="ECO:0000313" key="3">
    <source>
        <dbReference type="Proteomes" id="UP000051515"/>
    </source>
</evidence>
<feature type="transmembrane region" description="Helical" evidence="1">
    <location>
        <begin position="190"/>
        <end position="209"/>
    </location>
</feature>
<protein>
    <submittedName>
        <fullName evidence="2">ABC transporter permease</fullName>
    </submittedName>
</protein>
<feature type="transmembrane region" description="Helical" evidence="1">
    <location>
        <begin position="118"/>
        <end position="138"/>
    </location>
</feature>
<dbReference type="AlphaFoldDB" id="A0A0R1KJB1"/>
<dbReference type="Proteomes" id="UP000051515">
    <property type="component" value="Unassembled WGS sequence"/>
</dbReference>
<dbReference type="OrthoDB" id="8582979at2"/>
<name>A0A0R1KJB1_9LACO</name>
<feature type="transmembrane region" description="Helical" evidence="1">
    <location>
        <begin position="20"/>
        <end position="44"/>
    </location>
</feature>
<keyword evidence="1" id="KW-0812">Transmembrane</keyword>
<keyword evidence="1" id="KW-1133">Transmembrane helix</keyword>
<proteinExistence type="predicted"/>
<dbReference type="InterPro" id="IPR010390">
    <property type="entry name" value="ABC-2_transporter-like"/>
</dbReference>
<dbReference type="PANTHER" id="PTHR36832:SF1">
    <property type="entry name" value="SLR1174 PROTEIN"/>
    <property type="match status" value="1"/>
</dbReference>
<accession>A0A0R1KJB1</accession>